<keyword evidence="7" id="KW-1185">Reference proteome</keyword>
<dbReference type="AlphaFoldDB" id="A0A2A5JKC2"/>
<dbReference type="GO" id="GO:0016846">
    <property type="term" value="F:carbon-sulfur lyase activity"/>
    <property type="evidence" value="ECO:0007669"/>
    <property type="project" value="InterPro"/>
</dbReference>
<dbReference type="EMBL" id="NKHF01000101">
    <property type="protein sequence ID" value="PCK29895.1"/>
    <property type="molecule type" value="Genomic_DNA"/>
</dbReference>
<sequence>MEGEFKGSCLCTQVKYSVVGAAHGFYLCHCQYCQKGTGSAHAANLFFPNARLTWLQGKSLVKCFSIPNTRHLKAFCTCCGSPLPSVQEVGIVVPAGSLDEAPTIIPSAHLFVASRADWDNQLEKIVAFDTLPTQ</sequence>
<keyword evidence="3" id="KW-0862">Zinc</keyword>
<evidence type="ECO:0000256" key="1">
    <source>
        <dbReference type="ARBA" id="ARBA00005495"/>
    </source>
</evidence>
<organism evidence="6 7">
    <name type="scientific">Pseudoalteromonas piscicida</name>
    <dbReference type="NCBI Taxonomy" id="43662"/>
    <lineage>
        <taxon>Bacteria</taxon>
        <taxon>Pseudomonadati</taxon>
        <taxon>Pseudomonadota</taxon>
        <taxon>Gammaproteobacteria</taxon>
        <taxon>Alteromonadales</taxon>
        <taxon>Pseudoalteromonadaceae</taxon>
        <taxon>Pseudoalteromonas</taxon>
    </lineage>
</organism>
<protein>
    <submittedName>
        <fullName evidence="6">Aldehyde-activating protein</fullName>
    </submittedName>
</protein>
<dbReference type="InterPro" id="IPR006913">
    <property type="entry name" value="CENP-V/GFA"/>
</dbReference>
<keyword evidence="2" id="KW-0479">Metal-binding</keyword>
<accession>A0A2A5JKC2</accession>
<gene>
    <name evidence="6" type="ORF">CEX98_20450</name>
</gene>
<evidence type="ECO:0000313" key="7">
    <source>
        <dbReference type="Proteomes" id="UP000228621"/>
    </source>
</evidence>
<dbReference type="Gene3D" id="3.90.1590.10">
    <property type="entry name" value="glutathione-dependent formaldehyde- activating enzyme (gfa)"/>
    <property type="match status" value="1"/>
</dbReference>
<dbReference type="SUPFAM" id="SSF51316">
    <property type="entry name" value="Mss4-like"/>
    <property type="match status" value="1"/>
</dbReference>
<evidence type="ECO:0000259" key="5">
    <source>
        <dbReference type="PROSITE" id="PS51891"/>
    </source>
</evidence>
<evidence type="ECO:0000256" key="2">
    <source>
        <dbReference type="ARBA" id="ARBA00022723"/>
    </source>
</evidence>
<dbReference type="InterPro" id="IPR011057">
    <property type="entry name" value="Mss4-like_sf"/>
</dbReference>
<dbReference type="OrthoDB" id="4188830at2"/>
<dbReference type="PANTHER" id="PTHR33337">
    <property type="entry name" value="GFA DOMAIN-CONTAINING PROTEIN"/>
    <property type="match status" value="1"/>
</dbReference>
<dbReference type="PANTHER" id="PTHR33337:SF40">
    <property type="entry name" value="CENP-V_GFA DOMAIN-CONTAINING PROTEIN-RELATED"/>
    <property type="match status" value="1"/>
</dbReference>
<name>A0A2A5JKC2_PSEO7</name>
<dbReference type="GO" id="GO:0046872">
    <property type="term" value="F:metal ion binding"/>
    <property type="evidence" value="ECO:0007669"/>
    <property type="project" value="UniProtKB-KW"/>
</dbReference>
<dbReference type="Proteomes" id="UP000228621">
    <property type="component" value="Unassembled WGS sequence"/>
</dbReference>
<proteinExistence type="inferred from homology"/>
<keyword evidence="4" id="KW-0456">Lyase</keyword>
<dbReference type="Pfam" id="PF04828">
    <property type="entry name" value="GFA"/>
    <property type="match status" value="1"/>
</dbReference>
<evidence type="ECO:0000313" key="6">
    <source>
        <dbReference type="EMBL" id="PCK29895.1"/>
    </source>
</evidence>
<evidence type="ECO:0000256" key="4">
    <source>
        <dbReference type="ARBA" id="ARBA00023239"/>
    </source>
</evidence>
<dbReference type="PROSITE" id="PS51891">
    <property type="entry name" value="CENP_V_GFA"/>
    <property type="match status" value="1"/>
</dbReference>
<feature type="domain" description="CENP-V/GFA" evidence="5">
    <location>
        <begin position="5"/>
        <end position="119"/>
    </location>
</feature>
<reference evidence="7" key="1">
    <citation type="journal article" date="2019" name="Genome Announc.">
        <title>Draft Genome Sequence of Pseudoalteromonas piscicida Strain 36Y ROTHPW, an Hypersaline Seawater Isolate from the South Coast of Sonora, Mexico.</title>
        <authorList>
            <person name="Sanchez-Diaz R."/>
            <person name="Molina-Garza Z.J."/>
            <person name="Cruz-Suarez L.E."/>
            <person name="Selvin J."/>
            <person name="Kiran G.S."/>
            <person name="Ibarra-Gamez J.C."/>
            <person name="Gomez-Gil B."/>
            <person name="Galaviz-Silva L."/>
        </authorList>
    </citation>
    <scope>NUCLEOTIDE SEQUENCE [LARGE SCALE GENOMIC DNA]</scope>
    <source>
        <strain evidence="7">36Y_RITHPW</strain>
    </source>
</reference>
<dbReference type="RefSeq" id="WP_099643852.1">
    <property type="nucleotide sequence ID" value="NZ_NKHF01000101.1"/>
</dbReference>
<comment type="similarity">
    <text evidence="1">Belongs to the Gfa family.</text>
</comment>
<comment type="caution">
    <text evidence="6">The sequence shown here is derived from an EMBL/GenBank/DDBJ whole genome shotgun (WGS) entry which is preliminary data.</text>
</comment>
<evidence type="ECO:0000256" key="3">
    <source>
        <dbReference type="ARBA" id="ARBA00022833"/>
    </source>
</evidence>